<accession>A0A2C6LG43</accession>
<dbReference type="EMBL" id="MIGC01000186">
    <property type="protein sequence ID" value="PHJ25672.1"/>
    <property type="molecule type" value="Genomic_DNA"/>
</dbReference>
<feature type="region of interest" description="Disordered" evidence="1">
    <location>
        <begin position="272"/>
        <end position="294"/>
    </location>
</feature>
<proteinExistence type="predicted"/>
<gene>
    <name evidence="2" type="ORF">CSUI_000492</name>
</gene>
<dbReference type="Proteomes" id="UP000221165">
    <property type="component" value="Unassembled WGS sequence"/>
</dbReference>
<feature type="compositionally biased region" description="Acidic residues" evidence="1">
    <location>
        <begin position="464"/>
        <end position="473"/>
    </location>
</feature>
<dbReference type="InterPro" id="IPR004854">
    <property type="entry name" value="Ufd1-like"/>
</dbReference>
<feature type="compositionally biased region" description="Basic and acidic residues" evidence="1">
    <location>
        <begin position="474"/>
        <end position="487"/>
    </location>
</feature>
<feature type="region of interest" description="Disordered" evidence="1">
    <location>
        <begin position="659"/>
        <end position="705"/>
    </location>
</feature>
<keyword evidence="3" id="KW-1185">Reference proteome</keyword>
<evidence type="ECO:0000313" key="2">
    <source>
        <dbReference type="EMBL" id="PHJ25672.1"/>
    </source>
</evidence>
<feature type="compositionally biased region" description="Basic and acidic residues" evidence="1">
    <location>
        <begin position="278"/>
        <end position="294"/>
    </location>
</feature>
<feature type="compositionally biased region" description="Polar residues" evidence="1">
    <location>
        <begin position="695"/>
        <end position="705"/>
    </location>
</feature>
<dbReference type="RefSeq" id="XP_067927318.1">
    <property type="nucleotide sequence ID" value="XM_068060726.1"/>
</dbReference>
<dbReference type="OrthoDB" id="422728at2759"/>
<dbReference type="GO" id="GO:0006511">
    <property type="term" value="P:ubiquitin-dependent protein catabolic process"/>
    <property type="evidence" value="ECO:0007669"/>
    <property type="project" value="InterPro"/>
</dbReference>
<comment type="caution">
    <text evidence="2">The sequence shown here is derived from an EMBL/GenBank/DDBJ whole genome shotgun (WGS) entry which is preliminary data.</text>
</comment>
<organism evidence="2 3">
    <name type="scientific">Cystoisospora suis</name>
    <dbReference type="NCBI Taxonomy" id="483139"/>
    <lineage>
        <taxon>Eukaryota</taxon>
        <taxon>Sar</taxon>
        <taxon>Alveolata</taxon>
        <taxon>Apicomplexa</taxon>
        <taxon>Conoidasida</taxon>
        <taxon>Coccidia</taxon>
        <taxon>Eucoccidiorida</taxon>
        <taxon>Eimeriorina</taxon>
        <taxon>Sarcocystidae</taxon>
        <taxon>Cystoisospora</taxon>
    </lineage>
</organism>
<dbReference type="Gene3D" id="3.10.330.10">
    <property type="match status" value="1"/>
</dbReference>
<dbReference type="Gene3D" id="2.40.40.50">
    <property type="entry name" value="Ubiquitin fusion degradation protein UFD1, N-terminal domain"/>
    <property type="match status" value="1"/>
</dbReference>
<evidence type="ECO:0000313" key="3">
    <source>
        <dbReference type="Proteomes" id="UP000221165"/>
    </source>
</evidence>
<dbReference type="AlphaFoldDB" id="A0A2C6LG43"/>
<protein>
    <submittedName>
        <fullName evidence="2">Ubiquitin fusion degradation protein ufd1ap</fullName>
    </submittedName>
</protein>
<feature type="compositionally biased region" description="Basic residues" evidence="1">
    <location>
        <begin position="339"/>
        <end position="353"/>
    </location>
</feature>
<feature type="region of interest" description="Disordered" evidence="1">
    <location>
        <begin position="308"/>
        <end position="358"/>
    </location>
</feature>
<dbReference type="PANTHER" id="PTHR12555">
    <property type="entry name" value="UBIQUITIN FUSION DEGRADATON PROTEIN 1"/>
    <property type="match status" value="1"/>
</dbReference>
<dbReference type="GO" id="GO:0036503">
    <property type="term" value="P:ERAD pathway"/>
    <property type="evidence" value="ECO:0007669"/>
    <property type="project" value="TreeGrafter"/>
</dbReference>
<dbReference type="GO" id="GO:0034098">
    <property type="term" value="C:VCP-NPL4-UFD1 AAA ATPase complex"/>
    <property type="evidence" value="ECO:0007669"/>
    <property type="project" value="TreeGrafter"/>
</dbReference>
<reference evidence="2 3" key="1">
    <citation type="journal article" date="2017" name="Int. J. Parasitol.">
        <title>The genome of the protozoan parasite Cystoisospora suis and a reverse vaccinology approach to identify vaccine candidates.</title>
        <authorList>
            <person name="Palmieri N."/>
            <person name="Shrestha A."/>
            <person name="Ruttkowski B."/>
            <person name="Beck T."/>
            <person name="Vogl C."/>
            <person name="Tomley F."/>
            <person name="Blake D.P."/>
            <person name="Joachim A."/>
        </authorList>
    </citation>
    <scope>NUCLEOTIDE SEQUENCE [LARGE SCALE GENOMIC DNA]</scope>
    <source>
        <strain evidence="2 3">Wien I</strain>
    </source>
</reference>
<feature type="compositionally biased region" description="Basic and acidic residues" evidence="1">
    <location>
        <begin position="665"/>
        <end position="675"/>
    </location>
</feature>
<evidence type="ECO:0000256" key="1">
    <source>
        <dbReference type="SAM" id="MobiDB-lite"/>
    </source>
</evidence>
<dbReference type="GeneID" id="94423937"/>
<name>A0A2C6LG43_9APIC</name>
<feature type="region of interest" description="Disordered" evidence="1">
    <location>
        <begin position="464"/>
        <end position="491"/>
    </location>
</feature>
<dbReference type="GO" id="GO:0031593">
    <property type="term" value="F:polyubiquitin modification-dependent protein binding"/>
    <property type="evidence" value="ECO:0007669"/>
    <property type="project" value="TreeGrafter"/>
</dbReference>
<dbReference type="PANTHER" id="PTHR12555:SF13">
    <property type="entry name" value="UBIQUITIN RECOGNITION FACTOR IN ER-ASSOCIATED DEGRADATION PROTEIN 1"/>
    <property type="match status" value="1"/>
</dbReference>
<dbReference type="InterPro" id="IPR042299">
    <property type="entry name" value="Ufd1-like_Nn"/>
</dbReference>
<sequence>MKDKKRSLSSCLLPLKKKREHPSEGRRFSSTLRVLPTTILTASVSTHSLHSLVPLSFLFLFFLSSPSSSPLQNIILALTPTSGLYPVTYLYPSGLPVIVQALSVSSSSSFSSQSSTFPSLQSSHDFSSRGTSSFSSHLLRHYRPSPVVFEPRPSSSSAHHPTLYLSFREEKRFLNGKDSFSQIPSAKHLLPLATISPFDRKIRKKPSNRHRSSSPFPVSPCRNRFSLIGETEEKTKEEEKKISLGENERRIRPSLSLTAGFSSFQEEEDQCTSLFSSQKKDEGKRDSVLAKRRLHEEKDDTRGILLAERLQSNHWRGGGGRGQPRRREEEVESASGGVSHRHRGSHGKKHRKSAGSSSSVSSFFKDVLLRSQVEQQIEDLNILLREQGNTDRLYLVLPLTFHLNPSAEHFSHDHIMEGDKASFPKEVLHLLLEKRWEAPWQFLIEKVHSPPFDGDLEDSFFCEEDEENDDNGDNDMKETGERDEEVKGRKRKGVKCIDTGASSGRFVMKKEDTDTDKEDREEEDMKLLSKERLVKGDASEKGRERREKVKPPRRISLSVLDFSAPRNFLFLPPWMMKDLKLKPLSVVACKWARLPLAAHVSLQPLSKSFTEYLGDTHQNVQKILEDELRHYSSLSTGTEIPIRVDNKIFHLRVVDVSAENGENDGDTKQETDHVSVQDSDVATSLIPAVEEDAQEQPSSFDNKPR</sequence>
<dbReference type="VEuPathDB" id="ToxoDB:CSUI_000492"/>